<reference evidence="4 5" key="1">
    <citation type="submission" date="2016-02" db="EMBL/GenBank/DDBJ databases">
        <title>Draft genome sequence of hydrocarbon degrading Staphylococcus saprophyticus Strain CNV2, isolated from crude-oil contaminated soil from Noonmati Oil Refinery, Guwahati, Assam, India.</title>
        <authorList>
            <person name="Mukherjee A."/>
            <person name="Chettri B."/>
            <person name="Langpoklakpam J."/>
            <person name="Singh A.K."/>
            <person name="Chattopadhyay D.J."/>
        </authorList>
    </citation>
    <scope>NUCLEOTIDE SEQUENCE [LARGE SCALE GENOMIC DNA]</scope>
    <source>
        <strain evidence="4 5">CNV2</strain>
    </source>
</reference>
<accession>A0A2T4RBC1</accession>
<dbReference type="KEGG" id="skl:C7J89_06680"/>
<feature type="transmembrane region" description="Helical" evidence="1">
    <location>
        <begin position="6"/>
        <end position="33"/>
    </location>
</feature>
<evidence type="ECO:0000313" key="4">
    <source>
        <dbReference type="EMBL" id="KYH14132.1"/>
    </source>
</evidence>
<evidence type="ECO:0000313" key="2">
    <source>
        <dbReference type="EMBL" id="GEP82595.1"/>
    </source>
</evidence>
<accession>A0A151A458</accession>
<organism evidence="4 5">
    <name type="scientific">Staphylococcus kloosii</name>
    <dbReference type="NCBI Taxonomy" id="29384"/>
    <lineage>
        <taxon>Bacteria</taxon>
        <taxon>Bacillati</taxon>
        <taxon>Bacillota</taxon>
        <taxon>Bacilli</taxon>
        <taxon>Bacillales</taxon>
        <taxon>Staphylococcaceae</taxon>
        <taxon>Staphylococcus</taxon>
    </lineage>
</organism>
<dbReference type="AlphaFoldDB" id="A0A151A458"/>
<feature type="transmembrane region" description="Helical" evidence="1">
    <location>
        <begin position="65"/>
        <end position="82"/>
    </location>
</feature>
<reference evidence="3" key="4">
    <citation type="submission" date="2021-09" db="EMBL/GenBank/DDBJ databases">
        <authorList>
            <person name="Gilroy R."/>
        </authorList>
    </citation>
    <scope>NUCLEOTIDE SEQUENCE</scope>
    <source>
        <strain evidence="3">CHK149-3286</strain>
    </source>
</reference>
<dbReference type="EMBL" id="BKAQ01000014">
    <property type="protein sequence ID" value="GEP82595.1"/>
    <property type="molecule type" value="Genomic_DNA"/>
</dbReference>
<dbReference type="EMBL" id="DYVT01000038">
    <property type="protein sequence ID" value="HJF67299.1"/>
    <property type="molecule type" value="Genomic_DNA"/>
</dbReference>
<gene>
    <name evidence="4" type="ORF">A0131_04945</name>
    <name evidence="3" type="ORF">K8V85_03215</name>
    <name evidence="2" type="ORF">SKL01_17730</name>
</gene>
<dbReference type="EMBL" id="LUGM01000002">
    <property type="protein sequence ID" value="KYH14132.1"/>
    <property type="molecule type" value="Genomic_DNA"/>
</dbReference>
<keyword evidence="6" id="KW-1185">Reference proteome</keyword>
<evidence type="ECO:0000256" key="1">
    <source>
        <dbReference type="SAM" id="Phobius"/>
    </source>
</evidence>
<dbReference type="OrthoDB" id="2406185at2"/>
<reference evidence="2 6" key="2">
    <citation type="submission" date="2019-07" db="EMBL/GenBank/DDBJ databases">
        <title>Whole genome shotgun sequence of Staphylococcus kloosii NBRC 109624.</title>
        <authorList>
            <person name="Hosoyama A."/>
            <person name="Uohara A."/>
            <person name="Ohji S."/>
            <person name="Ichikawa N."/>
        </authorList>
    </citation>
    <scope>NUCLEOTIDE SEQUENCE [LARGE SCALE GENOMIC DNA]</scope>
    <source>
        <strain evidence="2 6">NBRC 109624</strain>
    </source>
</reference>
<protein>
    <submittedName>
        <fullName evidence="4">Uncharacterized protein</fullName>
    </submittedName>
</protein>
<dbReference type="GeneID" id="69905022"/>
<dbReference type="Proteomes" id="UP000706163">
    <property type="component" value="Unassembled WGS sequence"/>
</dbReference>
<keyword evidence="1" id="KW-0472">Membrane</keyword>
<keyword evidence="1" id="KW-0812">Transmembrane</keyword>
<comment type="caution">
    <text evidence="4">The sequence shown here is derived from an EMBL/GenBank/DDBJ whole genome shotgun (WGS) entry which is preliminary data.</text>
</comment>
<feature type="transmembrane region" description="Helical" evidence="1">
    <location>
        <begin position="94"/>
        <end position="122"/>
    </location>
</feature>
<name>A0A151A458_9STAP</name>
<reference evidence="3" key="3">
    <citation type="journal article" date="2021" name="PeerJ">
        <title>Extensive microbial diversity within the chicken gut microbiome revealed by metagenomics and culture.</title>
        <authorList>
            <person name="Gilroy R."/>
            <person name="Ravi A."/>
            <person name="Getino M."/>
            <person name="Pursley I."/>
            <person name="Horton D.L."/>
            <person name="Alikhan N.F."/>
            <person name="Baker D."/>
            <person name="Gharbi K."/>
            <person name="Hall N."/>
            <person name="Watson M."/>
            <person name="Adriaenssens E.M."/>
            <person name="Foster-Nyarko E."/>
            <person name="Jarju S."/>
            <person name="Secka A."/>
            <person name="Antonio M."/>
            <person name="Oren A."/>
            <person name="Chaudhuri R.R."/>
            <person name="La Ragione R."/>
            <person name="Hildebrand F."/>
            <person name="Pallen M.J."/>
        </authorList>
    </citation>
    <scope>NUCLEOTIDE SEQUENCE</scope>
    <source>
        <strain evidence="3">CHK149-3286</strain>
    </source>
</reference>
<dbReference type="RefSeq" id="WP_061854319.1">
    <property type="nucleotide sequence ID" value="NZ_BKAQ01000014.1"/>
</dbReference>
<evidence type="ECO:0000313" key="3">
    <source>
        <dbReference type="EMBL" id="HJF67299.1"/>
    </source>
</evidence>
<dbReference type="Proteomes" id="UP000321040">
    <property type="component" value="Unassembled WGS sequence"/>
</dbReference>
<keyword evidence="1" id="KW-1133">Transmembrane helix</keyword>
<proteinExistence type="predicted"/>
<evidence type="ECO:0000313" key="6">
    <source>
        <dbReference type="Proteomes" id="UP000321040"/>
    </source>
</evidence>
<evidence type="ECO:0000313" key="5">
    <source>
        <dbReference type="Proteomes" id="UP000075418"/>
    </source>
</evidence>
<dbReference type="Proteomes" id="UP000075418">
    <property type="component" value="Unassembled WGS sequence"/>
</dbReference>
<sequence length="138" mass="14985">MIAKNWKYIMIAAVVINLISIKGFPMAIGAIYLPILFKVIKMQINLSKGLVDNVNPKTFIKSNQTGVIISVICCIVISVLLMKPLNNFYSNLDGILGALITISPLTMIIGAILLILTAIGVIQAAKNFYANTTMTDNN</sequence>